<feature type="region of interest" description="Disordered" evidence="2">
    <location>
        <begin position="1"/>
        <end position="21"/>
    </location>
</feature>
<gene>
    <name evidence="5" type="ORF">GCM10010917_18830</name>
</gene>
<evidence type="ECO:0000313" key="6">
    <source>
        <dbReference type="Proteomes" id="UP000609323"/>
    </source>
</evidence>
<feature type="compositionally biased region" description="Polar residues" evidence="2">
    <location>
        <begin position="1"/>
        <end position="14"/>
    </location>
</feature>
<name>A0ABQ1FZN9_9BACL</name>
<keyword evidence="5" id="KW-0804">Transcription</keyword>
<accession>A0ABQ1FZN9</accession>
<sequence>MPGKQQQENSSDSNKFLEEGNPQRGLVEDWYQGYRRYALSIAYRMLGTVEDAEDVVQDCFAELQQKPGTDILNPKSYVAKMTVNRCLNLLNTARRQRETYIGEWLPEPLPGSGPGAGSGSRPVSPGYAGAAAASLHHSALSDGSSPEGPEDAAEQKDMISYAFLVLLERLNPLERAIFILREAFRYSYKEIAEMLGKTESNCRQIYSRARKSLSAGGFHPEDQYALPPGEDLDRRHLLERFTEAFLAHDTETLLALLAEQPVFISDGGGSVHTVLRPMKGRKGVLALLSSPRIFRALREAEVFFLPINGELHLVFRERERDQDPDRDPHQDQHQDRHLDNGQVSAVLCLALSQDQKQIQNLYLIVNPQKLKRISHFLVDGGPRDQ</sequence>
<dbReference type="Pfam" id="PF04542">
    <property type="entry name" value="Sigma70_r2"/>
    <property type="match status" value="1"/>
</dbReference>
<dbReference type="InterPro" id="IPR007627">
    <property type="entry name" value="RNA_pol_sigma70_r2"/>
</dbReference>
<dbReference type="Gene3D" id="1.10.1740.10">
    <property type="match status" value="1"/>
</dbReference>
<dbReference type="Gene3D" id="1.10.10.10">
    <property type="entry name" value="Winged helix-like DNA-binding domain superfamily/Winged helix DNA-binding domain"/>
    <property type="match status" value="1"/>
</dbReference>
<dbReference type="RefSeq" id="WP_094094895.1">
    <property type="nucleotide sequence ID" value="NZ_BMHF01000005.1"/>
</dbReference>
<dbReference type="CDD" id="cd06171">
    <property type="entry name" value="Sigma70_r4"/>
    <property type="match status" value="1"/>
</dbReference>
<comment type="caution">
    <text evidence="5">The sequence shown here is derived from an EMBL/GenBank/DDBJ whole genome shotgun (WGS) entry which is preliminary data.</text>
</comment>
<dbReference type="Proteomes" id="UP000609323">
    <property type="component" value="Unassembled WGS sequence"/>
</dbReference>
<reference evidence="6" key="1">
    <citation type="journal article" date="2019" name="Int. J. Syst. Evol. Microbiol.">
        <title>The Global Catalogue of Microorganisms (GCM) 10K type strain sequencing project: providing services to taxonomists for standard genome sequencing and annotation.</title>
        <authorList>
            <consortium name="The Broad Institute Genomics Platform"/>
            <consortium name="The Broad Institute Genome Sequencing Center for Infectious Disease"/>
            <person name="Wu L."/>
            <person name="Ma J."/>
        </authorList>
    </citation>
    <scope>NUCLEOTIDE SEQUENCE [LARGE SCALE GENOMIC DNA]</scope>
    <source>
        <strain evidence="6">CGMCC 1.15044</strain>
    </source>
</reference>
<dbReference type="InterPro" id="IPR013325">
    <property type="entry name" value="RNA_pol_sigma_r2"/>
</dbReference>
<dbReference type="Pfam" id="PF08281">
    <property type="entry name" value="Sigma70_r4_2"/>
    <property type="match status" value="1"/>
</dbReference>
<organism evidence="5 6">
    <name type="scientific">Paenibacillus physcomitrellae</name>
    <dbReference type="NCBI Taxonomy" id="1619311"/>
    <lineage>
        <taxon>Bacteria</taxon>
        <taxon>Bacillati</taxon>
        <taxon>Bacillota</taxon>
        <taxon>Bacilli</taxon>
        <taxon>Bacillales</taxon>
        <taxon>Paenibacillaceae</taxon>
        <taxon>Paenibacillus</taxon>
    </lineage>
</organism>
<dbReference type="InterPro" id="IPR013324">
    <property type="entry name" value="RNA_pol_sigma_r3/r4-like"/>
</dbReference>
<keyword evidence="5" id="KW-0240">DNA-directed RNA polymerase</keyword>
<evidence type="ECO:0000256" key="1">
    <source>
        <dbReference type="ARBA" id="ARBA00011344"/>
    </source>
</evidence>
<dbReference type="InterPro" id="IPR032710">
    <property type="entry name" value="NTF2-like_dom_sf"/>
</dbReference>
<dbReference type="SUPFAM" id="SSF88659">
    <property type="entry name" value="Sigma3 and sigma4 domains of RNA polymerase sigma factors"/>
    <property type="match status" value="1"/>
</dbReference>
<dbReference type="EMBL" id="BMHF01000005">
    <property type="protein sequence ID" value="GGA33826.1"/>
    <property type="molecule type" value="Genomic_DNA"/>
</dbReference>
<dbReference type="SUPFAM" id="SSF88946">
    <property type="entry name" value="Sigma2 domain of RNA polymerase sigma factors"/>
    <property type="match status" value="1"/>
</dbReference>
<evidence type="ECO:0000256" key="2">
    <source>
        <dbReference type="SAM" id="MobiDB-lite"/>
    </source>
</evidence>
<dbReference type="InterPro" id="IPR014284">
    <property type="entry name" value="RNA_pol_sigma-70_dom"/>
</dbReference>
<dbReference type="InterPro" id="IPR052704">
    <property type="entry name" value="ECF_Sigma-70_Domain"/>
</dbReference>
<evidence type="ECO:0000259" key="4">
    <source>
        <dbReference type="Pfam" id="PF08281"/>
    </source>
</evidence>
<dbReference type="GO" id="GO:0000428">
    <property type="term" value="C:DNA-directed RNA polymerase complex"/>
    <property type="evidence" value="ECO:0007669"/>
    <property type="project" value="UniProtKB-KW"/>
</dbReference>
<dbReference type="SUPFAM" id="SSF54427">
    <property type="entry name" value="NTF2-like"/>
    <property type="match status" value="1"/>
</dbReference>
<keyword evidence="6" id="KW-1185">Reference proteome</keyword>
<dbReference type="InterPro" id="IPR013249">
    <property type="entry name" value="RNA_pol_sigma70_r4_t2"/>
</dbReference>
<dbReference type="NCBIfam" id="TIGR02937">
    <property type="entry name" value="sigma70-ECF"/>
    <property type="match status" value="1"/>
</dbReference>
<comment type="subunit">
    <text evidence="1">Interacts transiently with the RNA polymerase catalytic core formed by RpoA, RpoB, RpoC and RpoZ (2 alpha, 1 beta, 1 beta' and 1 omega subunit) to form the RNA polymerase holoenzyme that can initiate transcription.</text>
</comment>
<protein>
    <submittedName>
        <fullName evidence="5">DNA-directed RNA polymerase sigma-70 factor</fullName>
    </submittedName>
</protein>
<evidence type="ECO:0000313" key="5">
    <source>
        <dbReference type="EMBL" id="GGA33826.1"/>
    </source>
</evidence>
<feature type="domain" description="RNA polymerase sigma-70 region 2" evidence="3">
    <location>
        <begin position="31"/>
        <end position="95"/>
    </location>
</feature>
<dbReference type="InterPro" id="IPR036388">
    <property type="entry name" value="WH-like_DNA-bd_sf"/>
</dbReference>
<dbReference type="PANTHER" id="PTHR30173:SF36">
    <property type="entry name" value="ECF RNA POLYMERASE SIGMA FACTOR SIGJ"/>
    <property type="match status" value="1"/>
</dbReference>
<proteinExistence type="predicted"/>
<feature type="region of interest" description="Disordered" evidence="2">
    <location>
        <begin position="318"/>
        <end position="337"/>
    </location>
</feature>
<evidence type="ECO:0000259" key="3">
    <source>
        <dbReference type="Pfam" id="PF04542"/>
    </source>
</evidence>
<feature type="domain" description="RNA polymerase sigma factor 70 region 4 type 2" evidence="4">
    <location>
        <begin position="163"/>
        <end position="213"/>
    </location>
</feature>
<dbReference type="PANTHER" id="PTHR30173">
    <property type="entry name" value="SIGMA 19 FACTOR"/>
    <property type="match status" value="1"/>
</dbReference>